<keyword evidence="2" id="KW-1185">Reference proteome</keyword>
<name>A0A963Z341_9PROT</name>
<reference evidence="1 2" key="1">
    <citation type="journal article" date="2021" name="Microorganisms">
        <title>Acidisoma silvae sp. nov. and Acidisomacellulosilytica sp. nov., Two Acidophilic Bacteria Isolated from Decaying Wood, Hydrolyzing Cellulose and Producing Poly-3-hydroxybutyrate.</title>
        <authorList>
            <person name="Mieszkin S."/>
            <person name="Pouder E."/>
            <person name="Uroz S."/>
            <person name="Simon-Colin C."/>
            <person name="Alain K."/>
        </authorList>
    </citation>
    <scope>NUCLEOTIDE SEQUENCE [LARGE SCALE GENOMIC DNA]</scope>
    <source>
        <strain evidence="1 2">HW T5.17</strain>
    </source>
</reference>
<dbReference type="Proteomes" id="UP000721844">
    <property type="component" value="Unassembled WGS sequence"/>
</dbReference>
<evidence type="ECO:0000313" key="2">
    <source>
        <dbReference type="Proteomes" id="UP000721844"/>
    </source>
</evidence>
<dbReference type="EMBL" id="JAESVA010000005">
    <property type="protein sequence ID" value="MCB8881721.1"/>
    <property type="molecule type" value="Genomic_DNA"/>
</dbReference>
<dbReference type="RefSeq" id="WP_227308386.1">
    <property type="nucleotide sequence ID" value="NZ_JAESVA010000005.1"/>
</dbReference>
<gene>
    <name evidence="1" type="ORF">ACELLULO517_15845</name>
</gene>
<evidence type="ECO:0000313" key="1">
    <source>
        <dbReference type="EMBL" id="MCB8881721.1"/>
    </source>
</evidence>
<sequence length="379" mass="37126">MSGANLHTWSSGEVLNASDLNDNFTNLNGAITTTEAEAEQAFISATSALQIASSTSSVMAGLESQVASDTALVTSGGSIISAADTAANSALAIANGNLITISGLETEISSISSTSEAAEALVISNGGLIIPLSGAVTSASSAASSAQANATSNTSAISGLSGQVASAQTQVASSTAAVSSAATEIAVISDSIGQPNGIATLSSGLVPLSELPYTGGAGITISPTGQISAAAAGSVTGDPDVYCYFGGASTATTGEYAFGIRASKGIASITHTATGVYTIVFTTPFANAYWIGVYAGGYGGDNTGATSGDLTVWDATQALICEHRGGEFPSRSTTQVILSTVYAVAGSVVAADLARISLAIWAAPTSQPTIVTSGTTSTA</sequence>
<protein>
    <submittedName>
        <fullName evidence="1">Uncharacterized protein</fullName>
    </submittedName>
</protein>
<accession>A0A963Z341</accession>
<dbReference type="AlphaFoldDB" id="A0A963Z341"/>
<comment type="caution">
    <text evidence="1">The sequence shown here is derived from an EMBL/GenBank/DDBJ whole genome shotgun (WGS) entry which is preliminary data.</text>
</comment>
<organism evidence="1 2">
    <name type="scientific">Acidisoma cellulosilyticum</name>
    <dbReference type="NCBI Taxonomy" id="2802395"/>
    <lineage>
        <taxon>Bacteria</taxon>
        <taxon>Pseudomonadati</taxon>
        <taxon>Pseudomonadota</taxon>
        <taxon>Alphaproteobacteria</taxon>
        <taxon>Acetobacterales</taxon>
        <taxon>Acidocellaceae</taxon>
        <taxon>Acidisoma</taxon>
    </lineage>
</organism>
<proteinExistence type="predicted"/>